<keyword evidence="4" id="KW-1185">Reference proteome</keyword>
<feature type="transmembrane region" description="Helical" evidence="1">
    <location>
        <begin position="61"/>
        <end position="81"/>
    </location>
</feature>
<feature type="transmembrane region" description="Helical" evidence="1">
    <location>
        <begin position="276"/>
        <end position="294"/>
    </location>
</feature>
<keyword evidence="1" id="KW-0472">Membrane</keyword>
<evidence type="ECO:0000313" key="3">
    <source>
        <dbReference type="EMBL" id="MBD8013617.1"/>
    </source>
</evidence>
<feature type="transmembrane region" description="Helical" evidence="1">
    <location>
        <begin position="314"/>
        <end position="336"/>
    </location>
</feature>
<dbReference type="RefSeq" id="WP_191713852.1">
    <property type="nucleotide sequence ID" value="NZ_JACSPU010000001.1"/>
</dbReference>
<dbReference type="EMBL" id="JACSPU010000001">
    <property type="protein sequence ID" value="MBD8013617.1"/>
    <property type="molecule type" value="Genomic_DNA"/>
</dbReference>
<evidence type="ECO:0000256" key="1">
    <source>
        <dbReference type="SAM" id="Phobius"/>
    </source>
</evidence>
<feature type="transmembrane region" description="Helical" evidence="1">
    <location>
        <begin position="93"/>
        <end position="114"/>
    </location>
</feature>
<gene>
    <name evidence="3" type="ORF">H9630_02210</name>
</gene>
<feature type="transmembrane region" description="Helical" evidence="1">
    <location>
        <begin position="120"/>
        <end position="137"/>
    </location>
</feature>
<feature type="transmembrane region" description="Helical" evidence="1">
    <location>
        <begin position="207"/>
        <end position="230"/>
    </location>
</feature>
<protein>
    <submittedName>
        <fullName evidence="3">DUF418 domain-containing protein</fullName>
    </submittedName>
</protein>
<evidence type="ECO:0000259" key="2">
    <source>
        <dbReference type="Pfam" id="PF04235"/>
    </source>
</evidence>
<feature type="domain" description="DUF418" evidence="2">
    <location>
        <begin position="227"/>
        <end position="381"/>
    </location>
</feature>
<dbReference type="InterPro" id="IPR052529">
    <property type="entry name" value="Bact_Transport_Assoc"/>
</dbReference>
<dbReference type="InterPro" id="IPR007349">
    <property type="entry name" value="DUF418"/>
</dbReference>
<dbReference type="Pfam" id="PF04235">
    <property type="entry name" value="DUF418"/>
    <property type="match status" value="1"/>
</dbReference>
<keyword evidence="1" id="KW-0812">Transmembrane</keyword>
<feature type="transmembrane region" description="Helical" evidence="1">
    <location>
        <begin position="144"/>
        <end position="167"/>
    </location>
</feature>
<reference evidence="3 4" key="1">
    <citation type="submission" date="2020-08" db="EMBL/GenBank/DDBJ databases">
        <title>A Genomic Blueprint of the Chicken Gut Microbiome.</title>
        <authorList>
            <person name="Gilroy R."/>
            <person name="Ravi A."/>
            <person name="Getino M."/>
            <person name="Pursley I."/>
            <person name="Horton D.L."/>
            <person name="Alikhan N.-F."/>
            <person name="Baker D."/>
            <person name="Gharbi K."/>
            <person name="Hall N."/>
            <person name="Watson M."/>
            <person name="Adriaenssens E.M."/>
            <person name="Foster-Nyarko E."/>
            <person name="Jarju S."/>
            <person name="Secka A."/>
            <person name="Antonio M."/>
            <person name="Oren A."/>
            <person name="Chaudhuri R."/>
            <person name="La Ragione R.M."/>
            <person name="Hildebrand F."/>
            <person name="Pallen M.J."/>
        </authorList>
    </citation>
    <scope>NUCLEOTIDE SEQUENCE [LARGE SCALE GENOMIC DNA]</scope>
    <source>
        <strain evidence="3 4">Sa1BUA13</strain>
    </source>
</reference>
<proteinExistence type="predicted"/>
<evidence type="ECO:0000313" key="4">
    <source>
        <dbReference type="Proteomes" id="UP000658980"/>
    </source>
</evidence>
<keyword evidence="1" id="KW-1133">Transmembrane helix</keyword>
<dbReference type="Proteomes" id="UP000658980">
    <property type="component" value="Unassembled WGS sequence"/>
</dbReference>
<organism evidence="3 4">
    <name type="scientific">Planococcus wigleyi</name>
    <dbReference type="NCBI Taxonomy" id="2762216"/>
    <lineage>
        <taxon>Bacteria</taxon>
        <taxon>Bacillati</taxon>
        <taxon>Bacillota</taxon>
        <taxon>Bacilli</taxon>
        <taxon>Bacillales</taxon>
        <taxon>Caryophanaceae</taxon>
        <taxon>Planococcus</taxon>
    </lineage>
</organism>
<comment type="caution">
    <text evidence="3">The sequence shown here is derived from an EMBL/GenBank/DDBJ whole genome shotgun (WGS) entry which is preliminary data.</text>
</comment>
<feature type="transmembrane region" description="Helical" evidence="1">
    <location>
        <begin position="342"/>
        <end position="363"/>
    </location>
</feature>
<name>A0ABR8W9D2_9BACL</name>
<dbReference type="PANTHER" id="PTHR30590">
    <property type="entry name" value="INNER MEMBRANE PROTEIN"/>
    <property type="match status" value="1"/>
</dbReference>
<dbReference type="PANTHER" id="PTHR30590:SF2">
    <property type="entry name" value="INNER MEMBRANE PROTEIN"/>
    <property type="match status" value="1"/>
</dbReference>
<feature type="transmembrane region" description="Helical" evidence="1">
    <location>
        <begin position="21"/>
        <end position="41"/>
    </location>
</feature>
<sequence>MDLQPVSINERVKAIDLMRGFALLGILIINMLAFHSPLSYIDPYKWFNGSLNEGIYMVIDIFIQASFYPLFAMLFGYGLAMQFMRAEARNRPFMPLAVKRLLILLLIGIIHAFLIWYGDILITYAIMGLLLISMIRLPSAWLMAFAAVIYTVPHLLLLGIMFLAVAVDPNTYVGYMEIESSIQSYQSGSFAEIFSQRLADWTYSNNLVNYIVLIATILPFLMVGAAAAKWRLIERTQEKRKLWLVLAIVPLTVGLLLKSAPFLFESNYAFVYLQDIFGGPLVAIGYAALIALLAQNAFMQKLLSPLAKVGRMSLTTYITQSVLATLIFYSYGFGLYGQVDLLTGTLIALGIFIGQVIFAELWFEKFQRGPLEIIWRNWTYGNKFEKTNNSKL</sequence>
<accession>A0ABR8W9D2</accession>
<feature type="transmembrane region" description="Helical" evidence="1">
    <location>
        <begin position="242"/>
        <end position="264"/>
    </location>
</feature>